<dbReference type="EMBL" id="JAVDRP010000033">
    <property type="protein sequence ID" value="MDR6413104.1"/>
    <property type="molecule type" value="Genomic_DNA"/>
</dbReference>
<name>A0ABU1M2L6_9BURK</name>
<proteinExistence type="predicted"/>
<organism evidence="1 2">
    <name type="scientific">Paraburkholderia terricola</name>
    <dbReference type="NCBI Taxonomy" id="169427"/>
    <lineage>
        <taxon>Bacteria</taxon>
        <taxon>Pseudomonadati</taxon>
        <taxon>Pseudomonadota</taxon>
        <taxon>Betaproteobacteria</taxon>
        <taxon>Burkholderiales</taxon>
        <taxon>Burkholderiaceae</taxon>
        <taxon>Paraburkholderia</taxon>
    </lineage>
</organism>
<evidence type="ECO:0000313" key="2">
    <source>
        <dbReference type="Proteomes" id="UP001264340"/>
    </source>
</evidence>
<accession>A0ABU1M2L6</accession>
<evidence type="ECO:0000313" key="1">
    <source>
        <dbReference type="EMBL" id="MDR6413104.1"/>
    </source>
</evidence>
<keyword evidence="2" id="KW-1185">Reference proteome</keyword>
<protein>
    <submittedName>
        <fullName evidence="1">Uncharacterized protein</fullName>
    </submittedName>
</protein>
<gene>
    <name evidence="1" type="ORF">J2804_006541</name>
</gene>
<comment type="caution">
    <text evidence="1">The sequence shown here is derived from an EMBL/GenBank/DDBJ whole genome shotgun (WGS) entry which is preliminary data.</text>
</comment>
<dbReference type="Proteomes" id="UP001264340">
    <property type="component" value="Unassembled WGS sequence"/>
</dbReference>
<dbReference type="RefSeq" id="WP_310127544.1">
    <property type="nucleotide sequence ID" value="NZ_JAVDQV010000026.1"/>
</dbReference>
<reference evidence="1 2" key="1">
    <citation type="submission" date="2023-07" db="EMBL/GenBank/DDBJ databases">
        <title>Sorghum-associated microbial communities from plants grown in Nebraska, USA.</title>
        <authorList>
            <person name="Schachtman D."/>
        </authorList>
    </citation>
    <scope>NUCLEOTIDE SEQUENCE [LARGE SCALE GENOMIC DNA]</scope>
    <source>
        <strain evidence="1 2">DS1316</strain>
    </source>
</reference>
<sequence>MSVLGACKKDVVALADSSRASTVRSSRPYNSAIEAVRGRRDADVSGDLGRRLGGKSPQPGEIRVLLCSARCGDESGSFLWVSASEYSREKIPPNIGFIITSL</sequence>